<proteinExistence type="predicted"/>
<evidence type="ECO:0000313" key="2">
    <source>
        <dbReference type="Proteomes" id="UP000765509"/>
    </source>
</evidence>
<reference evidence="1" key="1">
    <citation type="submission" date="2021-03" db="EMBL/GenBank/DDBJ databases">
        <title>Draft genome sequence of rust myrtle Austropuccinia psidii MF-1, a brazilian biotype.</title>
        <authorList>
            <person name="Quecine M.C."/>
            <person name="Pachon D.M.R."/>
            <person name="Bonatelli M.L."/>
            <person name="Correr F.H."/>
            <person name="Franceschini L.M."/>
            <person name="Leite T.F."/>
            <person name="Margarido G.R.A."/>
            <person name="Almeida C.A."/>
            <person name="Ferrarezi J.A."/>
            <person name="Labate C.A."/>
        </authorList>
    </citation>
    <scope>NUCLEOTIDE SEQUENCE</scope>
    <source>
        <strain evidence="1">MF-1</strain>
    </source>
</reference>
<comment type="caution">
    <text evidence="1">The sequence shown here is derived from an EMBL/GenBank/DDBJ whole genome shotgun (WGS) entry which is preliminary data.</text>
</comment>
<name>A0A9Q3E2U4_9BASI</name>
<gene>
    <name evidence="1" type="ORF">O181_053554</name>
</gene>
<keyword evidence="2" id="KW-1185">Reference proteome</keyword>
<sequence length="154" mass="17590">MNKVRGEMTKDTLGMGRWLRDKLLLAKYLHPKYIKQPLDNLPCATAKRNHENVEDLGAYLLILELAYELKHSNRVVRYDQYEFGQTAIFIHTSTTLPHLTEGIQWLSLLRMNSLPTVKSRRQTLLWSMSSTFLLEGTCPACGKCGGMETHPNGI</sequence>
<dbReference type="Proteomes" id="UP000765509">
    <property type="component" value="Unassembled WGS sequence"/>
</dbReference>
<dbReference type="AlphaFoldDB" id="A0A9Q3E2U4"/>
<organism evidence="1 2">
    <name type="scientific">Austropuccinia psidii MF-1</name>
    <dbReference type="NCBI Taxonomy" id="1389203"/>
    <lineage>
        <taxon>Eukaryota</taxon>
        <taxon>Fungi</taxon>
        <taxon>Dikarya</taxon>
        <taxon>Basidiomycota</taxon>
        <taxon>Pucciniomycotina</taxon>
        <taxon>Pucciniomycetes</taxon>
        <taxon>Pucciniales</taxon>
        <taxon>Sphaerophragmiaceae</taxon>
        <taxon>Austropuccinia</taxon>
    </lineage>
</organism>
<accession>A0A9Q3E2U4</accession>
<protein>
    <submittedName>
        <fullName evidence="1">Uncharacterized protein</fullName>
    </submittedName>
</protein>
<evidence type="ECO:0000313" key="1">
    <source>
        <dbReference type="EMBL" id="MBW0513839.1"/>
    </source>
</evidence>
<dbReference type="EMBL" id="AVOT02023658">
    <property type="protein sequence ID" value="MBW0513839.1"/>
    <property type="molecule type" value="Genomic_DNA"/>
</dbReference>